<evidence type="ECO:0000313" key="6">
    <source>
        <dbReference type="EMBL" id="WWC69368.1"/>
    </source>
</evidence>
<dbReference type="EMBL" id="CP144522">
    <property type="protein sequence ID" value="WWC69368.1"/>
    <property type="molecule type" value="Genomic_DNA"/>
</dbReference>
<dbReference type="InterPro" id="IPR001498">
    <property type="entry name" value="Impact_N"/>
</dbReference>
<dbReference type="GO" id="GO:0006446">
    <property type="term" value="P:regulation of translational initiation"/>
    <property type="evidence" value="ECO:0007669"/>
    <property type="project" value="TreeGrafter"/>
</dbReference>
<gene>
    <name evidence="5" type="ORF">I206_01687</name>
    <name evidence="6" type="ORF">I206_103307</name>
</gene>
<dbReference type="InterPro" id="IPR020568">
    <property type="entry name" value="Ribosomal_Su5_D2-typ_SF"/>
</dbReference>
<dbReference type="GeneID" id="30170056"/>
<reference evidence="6" key="2">
    <citation type="submission" date="2013-07" db="EMBL/GenBank/DDBJ databases">
        <authorList>
            <consortium name="The Broad Institute Genome Sequencing Platform"/>
            <person name="Cuomo C."/>
            <person name="Litvintseva A."/>
            <person name="Chen Y."/>
            <person name="Heitman J."/>
            <person name="Sun S."/>
            <person name="Springer D."/>
            <person name="Dromer F."/>
            <person name="Young S.K."/>
            <person name="Zeng Q."/>
            <person name="Gargeya S."/>
            <person name="Fitzgerald M."/>
            <person name="Abouelleil A."/>
            <person name="Alvarado L."/>
            <person name="Berlin A.M."/>
            <person name="Chapman S.B."/>
            <person name="Dewar J."/>
            <person name="Goldberg J."/>
            <person name="Griggs A."/>
            <person name="Gujja S."/>
            <person name="Hansen M."/>
            <person name="Howarth C."/>
            <person name="Imamovic A."/>
            <person name="Larimer J."/>
            <person name="McCowan C."/>
            <person name="Murphy C."/>
            <person name="Pearson M."/>
            <person name="Priest M."/>
            <person name="Roberts A."/>
            <person name="Saif S."/>
            <person name="Shea T."/>
            <person name="Sykes S."/>
            <person name="Wortman J."/>
            <person name="Nusbaum C."/>
            <person name="Birren B."/>
        </authorList>
    </citation>
    <scope>NUCLEOTIDE SEQUENCE</scope>
    <source>
        <strain evidence="6">CBS 10737</strain>
    </source>
</reference>
<evidence type="ECO:0000256" key="3">
    <source>
        <dbReference type="SAM" id="MobiDB-lite"/>
    </source>
</evidence>
<reference evidence="6" key="4">
    <citation type="submission" date="2024-02" db="EMBL/GenBank/DDBJ databases">
        <title>Comparative genomics of Cryptococcus and Kwoniella reveals pathogenesis evolution and contrasting modes of karyotype evolution via chromosome fusion or intercentromeric recombination.</title>
        <authorList>
            <person name="Coelho M.A."/>
            <person name="David-Palma M."/>
            <person name="Shea T."/>
            <person name="Bowers K."/>
            <person name="McGinley-Smith S."/>
            <person name="Mohammad A.W."/>
            <person name="Gnirke A."/>
            <person name="Yurkov A.M."/>
            <person name="Nowrousian M."/>
            <person name="Sun S."/>
            <person name="Cuomo C.A."/>
            <person name="Heitman J."/>
        </authorList>
    </citation>
    <scope>NUCLEOTIDE SEQUENCE</scope>
    <source>
        <strain evidence="6">CBS 10737</strain>
    </source>
</reference>
<protein>
    <recommendedName>
        <fullName evidence="4">Impact N-terminal domain-containing protein</fullName>
    </recommendedName>
</protein>
<dbReference type="GO" id="GO:0140469">
    <property type="term" value="P:GCN2-mediated signaling"/>
    <property type="evidence" value="ECO:0007669"/>
    <property type="project" value="TreeGrafter"/>
</dbReference>
<reference evidence="5" key="3">
    <citation type="submission" date="2016-07" db="EMBL/GenBank/DDBJ databases">
        <title>Evolution of pathogenesis and genome organization in the Tremellales.</title>
        <authorList>
            <person name="Cuomo C."/>
            <person name="Litvintseva A."/>
            <person name="Heitman J."/>
            <person name="Chen Y."/>
            <person name="Sun S."/>
            <person name="Springer D."/>
            <person name="Dromer F."/>
            <person name="Young S."/>
            <person name="Zeng Q."/>
            <person name="Chapman S."/>
            <person name="Gujja S."/>
            <person name="Saif S."/>
            <person name="Birren B."/>
        </authorList>
    </citation>
    <scope>NUCLEOTIDE SEQUENCE</scope>
    <source>
        <strain evidence="5">CBS 10737</strain>
    </source>
</reference>
<keyword evidence="2" id="KW-0175">Coiled coil</keyword>
<evidence type="ECO:0000313" key="7">
    <source>
        <dbReference type="Proteomes" id="UP000094020"/>
    </source>
</evidence>
<dbReference type="OrthoDB" id="69641at2759"/>
<dbReference type="PANTHER" id="PTHR16301:SF25">
    <property type="entry name" value="PROTEIN IMPACT"/>
    <property type="match status" value="1"/>
</dbReference>
<dbReference type="Proteomes" id="UP000094020">
    <property type="component" value="Chromosome 4"/>
</dbReference>
<dbReference type="KEGG" id="kpin:30170056"/>
<feature type="compositionally biased region" description="Low complexity" evidence="3">
    <location>
        <begin position="27"/>
        <end position="39"/>
    </location>
</feature>
<accession>A0A1B9I9V0</accession>
<keyword evidence="7" id="KW-1185">Reference proteome</keyword>
<sequence>MTTTNLKRPSSPVEDNQVESSTKKIRSSSPSSQLPCDSSTINSNSEVATDSNSKKISIHEWLHPNDEQINQTIITHSPLLHESSSTFITFTLSFLPFSNQIKQISTLEKECKRIIRELNVINLINELIFSQDNQNQGAFEKKNLIILTKNGKEKIREPDHRIWACRTLILRQGKDGTKGEDDYQLHEASFDDNEKYGGQTILRALRENKGIDVLSVCCRWYGGDMIGPIRFQHITTTVITSLKSTLKLMNLRDLRINIESLDEEIIHLRSKLSSISENFTSSQSQSTIQNGKGKYDEIDDEKKLERLVIAREKTKDALEKKLANQGT</sequence>
<feature type="domain" description="Impact N-terminal" evidence="4">
    <location>
        <begin position="150"/>
        <end position="238"/>
    </location>
</feature>
<dbReference type="STRING" id="1296096.A0A1B9I9V0"/>
<dbReference type="SUPFAM" id="SSF54211">
    <property type="entry name" value="Ribosomal protein S5 domain 2-like"/>
    <property type="match status" value="1"/>
</dbReference>
<dbReference type="Gene3D" id="3.30.230.30">
    <property type="entry name" value="Impact, N-terminal domain"/>
    <property type="match status" value="1"/>
</dbReference>
<organism evidence="5">
    <name type="scientific">Kwoniella pini CBS 10737</name>
    <dbReference type="NCBI Taxonomy" id="1296096"/>
    <lineage>
        <taxon>Eukaryota</taxon>
        <taxon>Fungi</taxon>
        <taxon>Dikarya</taxon>
        <taxon>Basidiomycota</taxon>
        <taxon>Agaricomycotina</taxon>
        <taxon>Tremellomycetes</taxon>
        <taxon>Tremellales</taxon>
        <taxon>Cryptococcaceae</taxon>
        <taxon>Kwoniella</taxon>
    </lineage>
</organism>
<dbReference type="Pfam" id="PF01205">
    <property type="entry name" value="Impact_N"/>
    <property type="match status" value="1"/>
</dbReference>
<dbReference type="PANTHER" id="PTHR16301">
    <property type="entry name" value="IMPACT-RELATED"/>
    <property type="match status" value="1"/>
</dbReference>
<evidence type="ECO:0000256" key="1">
    <source>
        <dbReference type="ARBA" id="ARBA00007665"/>
    </source>
</evidence>
<proteinExistence type="inferred from homology"/>
<evidence type="ECO:0000313" key="5">
    <source>
        <dbReference type="EMBL" id="OCF52398.1"/>
    </source>
</evidence>
<dbReference type="GO" id="GO:0005737">
    <property type="term" value="C:cytoplasm"/>
    <property type="evidence" value="ECO:0007669"/>
    <property type="project" value="TreeGrafter"/>
</dbReference>
<dbReference type="InterPro" id="IPR036956">
    <property type="entry name" value="Impact_N_sf"/>
</dbReference>
<dbReference type="AlphaFoldDB" id="A0A1B9I9V0"/>
<evidence type="ECO:0000256" key="2">
    <source>
        <dbReference type="SAM" id="Coils"/>
    </source>
</evidence>
<feature type="coiled-coil region" evidence="2">
    <location>
        <begin position="251"/>
        <end position="278"/>
    </location>
</feature>
<comment type="similarity">
    <text evidence="1">Belongs to the IMPACT family.</text>
</comment>
<feature type="region of interest" description="Disordered" evidence="3">
    <location>
        <begin position="1"/>
        <end position="48"/>
    </location>
</feature>
<dbReference type="RefSeq" id="XP_019013617.1">
    <property type="nucleotide sequence ID" value="XM_019153456.1"/>
</dbReference>
<dbReference type="InterPro" id="IPR023582">
    <property type="entry name" value="Impact"/>
</dbReference>
<evidence type="ECO:0000259" key="4">
    <source>
        <dbReference type="Pfam" id="PF01205"/>
    </source>
</evidence>
<reference evidence="5" key="1">
    <citation type="submission" date="2013-07" db="EMBL/GenBank/DDBJ databases">
        <title>The Genome Sequence of Cryptococcus pinus CBS10737.</title>
        <authorList>
            <consortium name="The Broad Institute Genome Sequencing Platform"/>
            <person name="Cuomo C."/>
            <person name="Litvintseva A."/>
            <person name="Chen Y."/>
            <person name="Heitman J."/>
            <person name="Sun S."/>
            <person name="Springer D."/>
            <person name="Dromer F."/>
            <person name="Young S.K."/>
            <person name="Zeng Q."/>
            <person name="Gargeya S."/>
            <person name="Fitzgerald M."/>
            <person name="Abouelleil A."/>
            <person name="Alvarado L."/>
            <person name="Berlin A.M."/>
            <person name="Chapman S.B."/>
            <person name="Dewar J."/>
            <person name="Goldberg J."/>
            <person name="Griggs A."/>
            <person name="Gujja S."/>
            <person name="Hansen M."/>
            <person name="Howarth C."/>
            <person name="Imamovic A."/>
            <person name="Larimer J."/>
            <person name="McCowan C."/>
            <person name="Murphy C."/>
            <person name="Pearson M."/>
            <person name="Priest M."/>
            <person name="Roberts A."/>
            <person name="Saif S."/>
            <person name="Shea T."/>
            <person name="Sykes S."/>
            <person name="Wortman J."/>
            <person name="Nusbaum C."/>
            <person name="Birren B."/>
        </authorList>
    </citation>
    <scope>NUCLEOTIDE SEQUENCE [LARGE SCALE GENOMIC DNA]</scope>
    <source>
        <strain evidence="5">CBS 10737</strain>
    </source>
</reference>
<name>A0A1B9I9V0_9TREE</name>
<dbReference type="EMBL" id="KI894008">
    <property type="protein sequence ID" value="OCF52398.1"/>
    <property type="molecule type" value="Genomic_DNA"/>
</dbReference>